<evidence type="ECO:0000313" key="3">
    <source>
        <dbReference type="EMBL" id="VAW78864.1"/>
    </source>
</evidence>
<evidence type="ECO:0000259" key="2">
    <source>
        <dbReference type="SMART" id="SM00860"/>
    </source>
</evidence>
<dbReference type="InterPro" id="IPR018958">
    <property type="entry name" value="Knr4/Smi1-like_dom"/>
</dbReference>
<dbReference type="Gene3D" id="3.40.1580.10">
    <property type="entry name" value="SMI1/KNR4-like"/>
    <property type="match status" value="1"/>
</dbReference>
<feature type="transmembrane region" description="Helical" evidence="1">
    <location>
        <begin position="86"/>
        <end position="104"/>
    </location>
</feature>
<dbReference type="AlphaFoldDB" id="A0A3B0ZBU3"/>
<reference evidence="3" key="1">
    <citation type="submission" date="2018-06" db="EMBL/GenBank/DDBJ databases">
        <authorList>
            <person name="Zhirakovskaya E."/>
        </authorList>
    </citation>
    <scope>NUCLEOTIDE SEQUENCE</scope>
</reference>
<dbReference type="Pfam" id="PF09346">
    <property type="entry name" value="SMI1_KNR4"/>
    <property type="match status" value="1"/>
</dbReference>
<accession>A0A3B0ZBU3</accession>
<gene>
    <name evidence="3" type="ORF">MNBD_GAMMA12-1223</name>
</gene>
<feature type="transmembrane region" description="Helical" evidence="1">
    <location>
        <begin position="39"/>
        <end position="56"/>
    </location>
</feature>
<keyword evidence="1" id="KW-0472">Membrane</keyword>
<dbReference type="EMBL" id="UOFL01000164">
    <property type="protein sequence ID" value="VAW78864.1"/>
    <property type="molecule type" value="Genomic_DNA"/>
</dbReference>
<dbReference type="SMART" id="SM00860">
    <property type="entry name" value="SMI1_KNR4"/>
    <property type="match status" value="1"/>
</dbReference>
<name>A0A3B0ZBU3_9ZZZZ</name>
<keyword evidence="1" id="KW-1133">Transmembrane helix</keyword>
<feature type="transmembrane region" description="Helical" evidence="1">
    <location>
        <begin position="124"/>
        <end position="146"/>
    </location>
</feature>
<dbReference type="SUPFAM" id="SSF160631">
    <property type="entry name" value="SMI1/KNR4-like"/>
    <property type="match status" value="1"/>
</dbReference>
<sequence length="392" mass="44839">MEPKKSNLLFYSIALFFILAVISRFEPILLKMSSLSETLPWFIFVLAFPLLFLAAYHESQLDYKHPVFTDQPRKIKRPAWMDIQSIPVKTVFSFAFTYITIVILHTLEINTNIMGLYNIVPGGLLSQFLIFGLSTFIILFSSYLGTMTILIPPLRILMKLISLMKPLVAKIITIALGIGFGFSLMVLMQTQFAKNSIGQYDSFSTNLLFIYLIILGPIALVAISDWYLKRRETQDNTFRDICFESSTKKPSIEDIKKLEQTLNAKLPQDYREFLLSTNGGAPDKRYFKYINADQEEDILQAWNFFPLTWHGENNIETIAALYEERFSKKYLPIACANGPTISSSTDAVICLSVARSDYGTIYYWEVSAIFDDSDIPIILTKSFTEYIDSLEK</sequence>
<evidence type="ECO:0000256" key="1">
    <source>
        <dbReference type="SAM" id="Phobius"/>
    </source>
</evidence>
<protein>
    <recommendedName>
        <fullName evidence="2">Knr4/Smi1-like domain-containing protein</fullName>
    </recommendedName>
</protein>
<feature type="transmembrane region" description="Helical" evidence="1">
    <location>
        <begin position="208"/>
        <end position="228"/>
    </location>
</feature>
<proteinExistence type="predicted"/>
<feature type="transmembrane region" description="Helical" evidence="1">
    <location>
        <begin position="167"/>
        <end position="188"/>
    </location>
</feature>
<dbReference type="InterPro" id="IPR037883">
    <property type="entry name" value="Knr4/Smi1-like_sf"/>
</dbReference>
<organism evidence="3">
    <name type="scientific">hydrothermal vent metagenome</name>
    <dbReference type="NCBI Taxonomy" id="652676"/>
    <lineage>
        <taxon>unclassified sequences</taxon>
        <taxon>metagenomes</taxon>
        <taxon>ecological metagenomes</taxon>
    </lineage>
</organism>
<feature type="domain" description="Knr4/Smi1-like" evidence="2">
    <location>
        <begin position="249"/>
        <end position="389"/>
    </location>
</feature>
<keyword evidence="1" id="KW-0812">Transmembrane</keyword>